<dbReference type="InterPro" id="IPR006685">
    <property type="entry name" value="MscS_channel_2nd"/>
</dbReference>
<dbReference type="AlphaFoldDB" id="A0A345YA55"/>
<dbReference type="InterPro" id="IPR023408">
    <property type="entry name" value="MscS_beta-dom_sf"/>
</dbReference>
<proteinExistence type="inferred from homology"/>
<evidence type="ECO:0000256" key="5">
    <source>
        <dbReference type="ARBA" id="ARBA00022989"/>
    </source>
</evidence>
<dbReference type="Gene3D" id="3.30.70.100">
    <property type="match status" value="1"/>
</dbReference>
<dbReference type="EMBL" id="CP031337">
    <property type="protein sequence ID" value="AXK40807.1"/>
    <property type="molecule type" value="Genomic_DNA"/>
</dbReference>
<dbReference type="Pfam" id="PF21082">
    <property type="entry name" value="MS_channel_3rd"/>
    <property type="match status" value="1"/>
</dbReference>
<keyword evidence="4 7" id="KW-0812">Transmembrane</keyword>
<comment type="function">
    <text evidence="7">Mechanosensitive channel that participates in the regulation of osmotic pressure changes within the cell, opening in response to stretch forces in the membrane lipid bilayer, without the need for other proteins. Contributes to normal resistance to hypoosmotic shock. Forms an ion channel of 1.0 nanosiemens conductance with a slight preference for anions.</text>
</comment>
<feature type="transmembrane region" description="Helical" evidence="7">
    <location>
        <begin position="328"/>
        <end position="354"/>
    </location>
</feature>
<dbReference type="PANTHER" id="PTHR30221">
    <property type="entry name" value="SMALL-CONDUCTANCE MECHANOSENSITIVE CHANNEL"/>
    <property type="match status" value="1"/>
</dbReference>
<keyword evidence="6 7" id="KW-0472">Membrane</keyword>
<dbReference type="PANTHER" id="PTHR30221:SF18">
    <property type="entry name" value="SLL0590 PROTEIN"/>
    <property type="match status" value="1"/>
</dbReference>
<dbReference type="InterPro" id="IPR010920">
    <property type="entry name" value="LSM_dom_sf"/>
</dbReference>
<keyword evidence="3" id="KW-1003">Cell membrane</keyword>
<dbReference type="GO" id="GO:0008381">
    <property type="term" value="F:mechanosensitive monoatomic ion channel activity"/>
    <property type="evidence" value="ECO:0007669"/>
    <property type="project" value="InterPro"/>
</dbReference>
<keyword evidence="8" id="KW-0732">Signal</keyword>
<evidence type="ECO:0000259" key="9">
    <source>
        <dbReference type="Pfam" id="PF00924"/>
    </source>
</evidence>
<accession>A0A345YA55</accession>
<evidence type="ECO:0000313" key="11">
    <source>
        <dbReference type="EMBL" id="AXK40807.1"/>
    </source>
</evidence>
<comment type="subunit">
    <text evidence="7">Homoheptamer.</text>
</comment>
<evidence type="ECO:0000313" key="12">
    <source>
        <dbReference type="Proteomes" id="UP000254537"/>
    </source>
</evidence>
<dbReference type="Proteomes" id="UP000254537">
    <property type="component" value="Chromosome"/>
</dbReference>
<evidence type="ECO:0000256" key="1">
    <source>
        <dbReference type="ARBA" id="ARBA00004651"/>
    </source>
</evidence>
<evidence type="ECO:0000256" key="4">
    <source>
        <dbReference type="ARBA" id="ARBA00022692"/>
    </source>
</evidence>
<protein>
    <recommendedName>
        <fullName evidence="7">Small-conductance mechanosensitive channel</fullName>
    </recommendedName>
</protein>
<dbReference type="KEGG" id="ccah:DWG20_04290"/>
<evidence type="ECO:0000256" key="7">
    <source>
        <dbReference type="RuleBase" id="RU369025"/>
    </source>
</evidence>
<comment type="caution">
    <text evidence="7">Lacks conserved residue(s) required for the propagation of feature annotation.</text>
</comment>
<gene>
    <name evidence="11" type="ORF">DWG20_04290</name>
</gene>
<dbReference type="SUPFAM" id="SSF50182">
    <property type="entry name" value="Sm-like ribonucleoproteins"/>
    <property type="match status" value="1"/>
</dbReference>
<dbReference type="InterPro" id="IPR045275">
    <property type="entry name" value="MscS_archaea/bacteria_type"/>
</dbReference>
<keyword evidence="7" id="KW-0407">Ion channel</keyword>
<dbReference type="Gene3D" id="2.30.30.60">
    <property type="match status" value="1"/>
</dbReference>
<feature type="transmembrane region" description="Helical" evidence="7">
    <location>
        <begin position="197"/>
        <end position="223"/>
    </location>
</feature>
<dbReference type="SUPFAM" id="SSF82689">
    <property type="entry name" value="Mechanosensitive channel protein MscS (YggB), C-terminal domain"/>
    <property type="match status" value="1"/>
</dbReference>
<dbReference type="GO" id="GO:0005886">
    <property type="term" value="C:plasma membrane"/>
    <property type="evidence" value="ECO:0007669"/>
    <property type="project" value="UniProtKB-SubCell"/>
</dbReference>
<feature type="domain" description="Mechanosensitive ion channel MscS" evidence="9">
    <location>
        <begin position="342"/>
        <end position="408"/>
    </location>
</feature>
<organism evidence="11 12">
    <name type="scientific">Crenobacter cavernae</name>
    <dbReference type="NCBI Taxonomy" id="2290923"/>
    <lineage>
        <taxon>Bacteria</taxon>
        <taxon>Pseudomonadati</taxon>
        <taxon>Pseudomonadota</taxon>
        <taxon>Betaproteobacteria</taxon>
        <taxon>Neisseriales</taxon>
        <taxon>Neisseriaceae</taxon>
        <taxon>Crenobacter</taxon>
    </lineage>
</organism>
<keyword evidence="7" id="KW-0813">Transport</keyword>
<feature type="transmembrane region" description="Helical" evidence="7">
    <location>
        <begin position="140"/>
        <end position="162"/>
    </location>
</feature>
<feature type="signal peptide" evidence="8">
    <location>
        <begin position="1"/>
        <end position="18"/>
    </location>
</feature>
<feature type="domain" description="Mechanosensitive ion channel MscS C-terminal" evidence="10">
    <location>
        <begin position="417"/>
        <end position="500"/>
    </location>
</feature>
<dbReference type="OrthoDB" id="9780668at2"/>
<dbReference type="InterPro" id="IPR049278">
    <property type="entry name" value="MS_channel_C"/>
</dbReference>
<dbReference type="RefSeq" id="WP_115434724.1">
    <property type="nucleotide sequence ID" value="NZ_CP031337.1"/>
</dbReference>
<keyword evidence="5 7" id="KW-1133">Transmembrane helix</keyword>
<evidence type="ECO:0000256" key="8">
    <source>
        <dbReference type="SAM" id="SignalP"/>
    </source>
</evidence>
<evidence type="ECO:0000256" key="2">
    <source>
        <dbReference type="ARBA" id="ARBA00008017"/>
    </source>
</evidence>
<feature type="transmembrane region" description="Helical" evidence="7">
    <location>
        <begin position="243"/>
        <end position="263"/>
    </location>
</feature>
<dbReference type="Pfam" id="PF00924">
    <property type="entry name" value="MS_channel_2nd"/>
    <property type="match status" value="1"/>
</dbReference>
<evidence type="ECO:0000256" key="6">
    <source>
        <dbReference type="ARBA" id="ARBA00023136"/>
    </source>
</evidence>
<comment type="subcellular location">
    <subcellularLocation>
        <location evidence="7">Cell inner membrane</location>
        <topology evidence="7">Multi-pass membrane protein</topology>
    </subcellularLocation>
    <subcellularLocation>
        <location evidence="1">Cell membrane</location>
        <topology evidence="1">Multi-pass membrane protein</topology>
    </subcellularLocation>
</comment>
<feature type="chain" id="PRO_5016742131" description="Small-conductance mechanosensitive channel" evidence="8">
    <location>
        <begin position="19"/>
        <end position="540"/>
    </location>
</feature>
<name>A0A345YA55_9NEIS</name>
<sequence>MLCAILVALPALAASAEAAEPADAAAAQEERTLRVANREVFTFAATVFGLSPEERAERAGGRIRALAPDDLVAPVVAQPLTFEKETGVAMMHKGVPLFTVYQSDLDPVESPPLPKVAAEVRTKLQAALAARYEQGSAKRLAIGTALAAAATIALAIVLVALYRSQRRLLTVIDSKLVRLSNRHLLNWRVLLLGAERYLLIASSGVAAFALVYLWLAFSLAQFPYTAPWGARLGQSMVSLGERLAGGAIDALPGLVTVLVIFALTRFAARGLTMIFDAVESGRLALPGLHPETVGATRRLTLVVLWLFALTVAYPYLPGSQSDAFKGVSVFLGLMVTLGSAGIVNQAMNGLVLVYSRALKNGDYVVIGDVEGYVSELGPLSTKLVTRNDMEVTVPNSVITGGKIVNASRLAEGRGMPVTTTVTIGYDTPWRQVHAMLELAARRTAGLRDDAPPRVRQTALQDFYVAYELMVRLSDGASRADTLTALHGHIQDVFNEFGIQIMSPNFEAQPHQPVLSPPDTWYASPAAPPDEARTINDIGVI</sequence>
<reference evidence="11 12" key="1">
    <citation type="submission" date="2018-07" db="EMBL/GenBank/DDBJ databases">
        <title>Crenobacter cavernae sp. nov., isolated from a karst cave.</title>
        <authorList>
            <person name="Zhu H."/>
        </authorList>
    </citation>
    <scope>NUCLEOTIDE SEQUENCE [LARGE SCALE GENOMIC DNA]</scope>
    <source>
        <strain evidence="11 12">K1W11S-77</strain>
    </source>
</reference>
<feature type="transmembrane region" description="Helical" evidence="7">
    <location>
        <begin position="299"/>
        <end position="316"/>
    </location>
</feature>
<evidence type="ECO:0000256" key="3">
    <source>
        <dbReference type="ARBA" id="ARBA00022475"/>
    </source>
</evidence>
<keyword evidence="7" id="KW-0406">Ion transport</keyword>
<evidence type="ECO:0000259" key="10">
    <source>
        <dbReference type="Pfam" id="PF21082"/>
    </source>
</evidence>
<keyword evidence="7" id="KW-0997">Cell inner membrane</keyword>
<comment type="similarity">
    <text evidence="2 7">Belongs to the MscS (TC 1.A.23) family.</text>
</comment>
<dbReference type="InterPro" id="IPR011066">
    <property type="entry name" value="MscS_channel_C_sf"/>
</dbReference>